<name>L8H9C9_ACACF</name>
<dbReference type="AlphaFoldDB" id="L8H9C9"/>
<dbReference type="Proteomes" id="UP000011083">
    <property type="component" value="Unassembled WGS sequence"/>
</dbReference>
<evidence type="ECO:0000313" key="3">
    <source>
        <dbReference type="Proteomes" id="UP000011083"/>
    </source>
</evidence>
<proteinExistence type="predicted"/>
<feature type="transmembrane region" description="Helical" evidence="1">
    <location>
        <begin position="6"/>
        <end position="27"/>
    </location>
</feature>
<dbReference type="RefSeq" id="XP_004347239.1">
    <property type="nucleotide sequence ID" value="XM_004347189.1"/>
</dbReference>
<feature type="transmembrane region" description="Helical" evidence="1">
    <location>
        <begin position="39"/>
        <end position="61"/>
    </location>
</feature>
<protein>
    <submittedName>
        <fullName evidence="2">Uncharacterized protein</fullName>
    </submittedName>
</protein>
<keyword evidence="1" id="KW-0472">Membrane</keyword>
<sequence>MIFIAASWLLALGGTWLGWWVGLAYTMQTAPQGLAPSNMALALALPSGSLLTGAAALYQYWGTDAAWRFTLLAPPMLLSGAIIALFASEGPLRNN</sequence>
<gene>
    <name evidence="2" type="ORF">ACA1_386960</name>
</gene>
<dbReference type="GeneID" id="14922772"/>
<reference evidence="2 3" key="1">
    <citation type="journal article" date="2013" name="Genome Biol.">
        <title>Genome of Acanthamoeba castellanii highlights extensive lateral gene transfer and early evolution of tyrosine kinase signaling.</title>
        <authorList>
            <person name="Clarke M."/>
            <person name="Lohan A.J."/>
            <person name="Liu B."/>
            <person name="Lagkouvardos I."/>
            <person name="Roy S."/>
            <person name="Zafar N."/>
            <person name="Bertelli C."/>
            <person name="Schilde C."/>
            <person name="Kianianmomeni A."/>
            <person name="Burglin T.R."/>
            <person name="Frech C."/>
            <person name="Turcotte B."/>
            <person name="Kopec K.O."/>
            <person name="Synnott J.M."/>
            <person name="Choo C."/>
            <person name="Paponov I."/>
            <person name="Finkler A."/>
            <person name="Soon Heng Tan C."/>
            <person name="Hutchins A.P."/>
            <person name="Weinmeier T."/>
            <person name="Rattei T."/>
            <person name="Chu J.S."/>
            <person name="Gimenez G."/>
            <person name="Irimia M."/>
            <person name="Rigden D.J."/>
            <person name="Fitzpatrick D.A."/>
            <person name="Lorenzo-Morales J."/>
            <person name="Bateman A."/>
            <person name="Chiu C.H."/>
            <person name="Tang P."/>
            <person name="Hegemann P."/>
            <person name="Fromm H."/>
            <person name="Raoult D."/>
            <person name="Greub G."/>
            <person name="Miranda-Saavedra D."/>
            <person name="Chen N."/>
            <person name="Nash P."/>
            <person name="Ginger M.L."/>
            <person name="Horn M."/>
            <person name="Schaap P."/>
            <person name="Caler L."/>
            <person name="Loftus B."/>
        </authorList>
    </citation>
    <scope>NUCLEOTIDE SEQUENCE [LARGE SCALE GENOMIC DNA]</scope>
    <source>
        <strain evidence="2 3">Neff</strain>
    </source>
</reference>
<evidence type="ECO:0000313" key="2">
    <source>
        <dbReference type="EMBL" id="ELR21857.1"/>
    </source>
</evidence>
<dbReference type="KEGG" id="acan:ACA1_386960"/>
<organism evidence="2 3">
    <name type="scientific">Acanthamoeba castellanii (strain ATCC 30010 / Neff)</name>
    <dbReference type="NCBI Taxonomy" id="1257118"/>
    <lineage>
        <taxon>Eukaryota</taxon>
        <taxon>Amoebozoa</taxon>
        <taxon>Discosea</taxon>
        <taxon>Longamoebia</taxon>
        <taxon>Centramoebida</taxon>
        <taxon>Acanthamoebidae</taxon>
        <taxon>Acanthamoeba</taxon>
    </lineage>
</organism>
<dbReference type="EMBL" id="KB007900">
    <property type="protein sequence ID" value="ELR21857.1"/>
    <property type="molecule type" value="Genomic_DNA"/>
</dbReference>
<keyword evidence="1" id="KW-0812">Transmembrane</keyword>
<keyword evidence="1" id="KW-1133">Transmembrane helix</keyword>
<keyword evidence="3" id="KW-1185">Reference proteome</keyword>
<dbReference type="VEuPathDB" id="AmoebaDB:ACA1_386960"/>
<accession>L8H9C9</accession>
<evidence type="ECO:0000256" key="1">
    <source>
        <dbReference type="SAM" id="Phobius"/>
    </source>
</evidence>
<feature type="transmembrane region" description="Helical" evidence="1">
    <location>
        <begin position="67"/>
        <end position="87"/>
    </location>
</feature>